<accession>A0A2S0REV9</accession>
<protein>
    <submittedName>
        <fullName evidence="3">Transglutaminase</fullName>
    </submittedName>
</protein>
<gene>
    <name evidence="3" type="ORF">HYN48_10475</name>
</gene>
<evidence type="ECO:0000313" key="3">
    <source>
        <dbReference type="EMBL" id="AWA30477.1"/>
    </source>
</evidence>
<keyword evidence="4" id="KW-1185">Reference proteome</keyword>
<dbReference type="Gene3D" id="3.10.620.30">
    <property type="match status" value="1"/>
</dbReference>
<dbReference type="OrthoDB" id="9788327at2"/>
<evidence type="ECO:0000256" key="1">
    <source>
        <dbReference type="SAM" id="SignalP"/>
    </source>
</evidence>
<feature type="chain" id="PRO_5015541661" evidence="1">
    <location>
        <begin position="27"/>
        <end position="326"/>
    </location>
</feature>
<dbReference type="InterPro" id="IPR002931">
    <property type="entry name" value="Transglutaminase-like"/>
</dbReference>
<dbReference type="Pfam" id="PF01841">
    <property type="entry name" value="Transglut_core"/>
    <property type="match status" value="1"/>
</dbReference>
<sequence>MTMKKRFPKLMLTITFIFLFIQSAFAQDFAAVDDIVRGYPSAFSSAEKLAGKINTDFSSDADKARAIYTWIATNIRYDLPASRFGNGVAFYYKDEADRIEKEKKFRLQLAEKTLKSGKGICQNYAALFHHLCDLTALKCIDIPGSAKTSPTQIGKLPQPSDHIWNAVKIGNSWNLIDVTWGAGNVDSDTGRFVPSFNDGYFCTMPEIFFLNHFPEDNRMSMLEKTPQDFANLPLYYGSYVNSDYEILSPESGILPARQKAIPFRIADLGERDSVTYAFSSQNELQRPELKRNGNLAEFEIPIDAADRGFLTLFVNNRSVAAYKIAR</sequence>
<dbReference type="Proteomes" id="UP000244193">
    <property type="component" value="Chromosome"/>
</dbReference>
<feature type="signal peptide" evidence="1">
    <location>
        <begin position="1"/>
        <end position="26"/>
    </location>
</feature>
<dbReference type="GO" id="GO:0005737">
    <property type="term" value="C:cytoplasm"/>
    <property type="evidence" value="ECO:0007669"/>
    <property type="project" value="TreeGrafter"/>
</dbReference>
<dbReference type="AlphaFoldDB" id="A0A2S0REV9"/>
<dbReference type="SUPFAM" id="SSF54001">
    <property type="entry name" value="Cysteine proteinases"/>
    <property type="match status" value="1"/>
</dbReference>
<proteinExistence type="predicted"/>
<dbReference type="PANTHER" id="PTHR46333:SF2">
    <property type="entry name" value="CYTOKINESIS PROTEIN 3"/>
    <property type="match status" value="1"/>
</dbReference>
<reference evidence="3 4" key="1">
    <citation type="submission" date="2018-04" db="EMBL/GenBank/DDBJ databases">
        <title>Genome sequencing of Flavobacterium sp. HYN0048.</title>
        <authorList>
            <person name="Yi H."/>
            <person name="Baek C."/>
        </authorList>
    </citation>
    <scope>NUCLEOTIDE SEQUENCE [LARGE SCALE GENOMIC DNA]</scope>
    <source>
        <strain evidence="3 4">HYN0048</strain>
    </source>
</reference>
<organism evidence="3 4">
    <name type="scientific">Flavobacterium magnum</name>
    <dbReference type="NCBI Taxonomy" id="2162713"/>
    <lineage>
        <taxon>Bacteria</taxon>
        <taxon>Pseudomonadati</taxon>
        <taxon>Bacteroidota</taxon>
        <taxon>Flavobacteriia</taxon>
        <taxon>Flavobacteriales</taxon>
        <taxon>Flavobacteriaceae</taxon>
        <taxon>Flavobacterium</taxon>
    </lineage>
</organism>
<evidence type="ECO:0000313" key="4">
    <source>
        <dbReference type="Proteomes" id="UP000244193"/>
    </source>
</evidence>
<dbReference type="InterPro" id="IPR052557">
    <property type="entry name" value="CAP/Cytokinesis_protein"/>
</dbReference>
<feature type="domain" description="Transglutaminase-like" evidence="2">
    <location>
        <begin position="49"/>
        <end position="177"/>
    </location>
</feature>
<dbReference type="KEGG" id="fmg:HYN48_10475"/>
<evidence type="ECO:0000259" key="2">
    <source>
        <dbReference type="Pfam" id="PF01841"/>
    </source>
</evidence>
<dbReference type="InterPro" id="IPR038765">
    <property type="entry name" value="Papain-like_cys_pep_sf"/>
</dbReference>
<dbReference type="EMBL" id="CP028811">
    <property type="protein sequence ID" value="AWA30477.1"/>
    <property type="molecule type" value="Genomic_DNA"/>
</dbReference>
<name>A0A2S0REV9_9FLAO</name>
<keyword evidence="1" id="KW-0732">Signal</keyword>
<dbReference type="PANTHER" id="PTHR46333">
    <property type="entry name" value="CYTOKINESIS PROTEIN 3"/>
    <property type="match status" value="1"/>
</dbReference>